<organism evidence="3">
    <name type="scientific">Enterobius vermicularis</name>
    <name type="common">Human pinworm</name>
    <dbReference type="NCBI Taxonomy" id="51028"/>
    <lineage>
        <taxon>Eukaryota</taxon>
        <taxon>Metazoa</taxon>
        <taxon>Ecdysozoa</taxon>
        <taxon>Nematoda</taxon>
        <taxon>Chromadorea</taxon>
        <taxon>Rhabditida</taxon>
        <taxon>Spirurina</taxon>
        <taxon>Oxyuridomorpha</taxon>
        <taxon>Oxyuroidea</taxon>
        <taxon>Oxyuridae</taxon>
        <taxon>Enterobius</taxon>
    </lineage>
</organism>
<accession>A0A0N4UYR1</accession>
<dbReference type="EMBL" id="UXUI01007380">
    <property type="protein sequence ID" value="VDD87294.1"/>
    <property type="molecule type" value="Genomic_DNA"/>
</dbReference>
<dbReference type="WBParaSite" id="EVEC_0000272901-mRNA-1">
    <property type="protein sequence ID" value="EVEC_0000272901-mRNA-1"/>
    <property type="gene ID" value="EVEC_0000272901"/>
</dbReference>
<evidence type="ECO:0000313" key="2">
    <source>
        <dbReference type="Proteomes" id="UP000274131"/>
    </source>
</evidence>
<dbReference type="AlphaFoldDB" id="A0A0N4UYR1"/>
<evidence type="ECO:0000313" key="3">
    <source>
        <dbReference type="WBParaSite" id="EVEC_0000272901-mRNA-1"/>
    </source>
</evidence>
<sequence length="338" mass="39056">MSLKGFWTYNLQKKKEFTLNIESTIFTIGNLVPKNYDGLLYISSDMQSNSFSYIVEEPGYFTNNFVHFVRQVIDGAKIADIFCSLLVTAMDAYLKEKIEQLSFRVVLDNMLSKDPVVLPTGDLITFHRGTTERADEQKQFEIPPSNTTFDITYFLSKELVEKVASNMFFTHVHNKSITNLKHDEFNSKKEAIIHIHRTLRDSSDGTLKLSAESQPKVIINTSKNQLGIMAFNHYLIRQNETTLYDDAHDIVLNIKPFFKGKFRIGFQLAQNTSFNFLSEELRELYKGELEELLKSYIETLSIPLPSAEYLTIKRNMTKLTKSFIIFAINYSILDKNNR</sequence>
<evidence type="ECO:0000313" key="1">
    <source>
        <dbReference type="EMBL" id="VDD87294.1"/>
    </source>
</evidence>
<dbReference type="Proteomes" id="UP000274131">
    <property type="component" value="Unassembled WGS sequence"/>
</dbReference>
<protein>
    <submittedName>
        <fullName evidence="3">BPI2 domain-containing protein</fullName>
    </submittedName>
</protein>
<dbReference type="OrthoDB" id="5876861at2759"/>
<reference evidence="1 2" key="2">
    <citation type="submission" date="2018-10" db="EMBL/GenBank/DDBJ databases">
        <authorList>
            <consortium name="Pathogen Informatics"/>
        </authorList>
    </citation>
    <scope>NUCLEOTIDE SEQUENCE [LARGE SCALE GENOMIC DNA]</scope>
</reference>
<proteinExistence type="predicted"/>
<keyword evidence="2" id="KW-1185">Reference proteome</keyword>
<gene>
    <name evidence="1" type="ORF">EVEC_LOCUS2437</name>
</gene>
<reference evidence="3" key="1">
    <citation type="submission" date="2017-02" db="UniProtKB">
        <authorList>
            <consortium name="WormBaseParasite"/>
        </authorList>
    </citation>
    <scope>IDENTIFICATION</scope>
</reference>
<name>A0A0N4UYR1_ENTVE</name>